<organism evidence="2 3">
    <name type="scientific">Colletotrichum paranaense</name>
    <dbReference type="NCBI Taxonomy" id="1914294"/>
    <lineage>
        <taxon>Eukaryota</taxon>
        <taxon>Fungi</taxon>
        <taxon>Dikarya</taxon>
        <taxon>Ascomycota</taxon>
        <taxon>Pezizomycotina</taxon>
        <taxon>Sordariomycetes</taxon>
        <taxon>Hypocreomycetidae</taxon>
        <taxon>Glomerellales</taxon>
        <taxon>Glomerellaceae</taxon>
        <taxon>Colletotrichum</taxon>
        <taxon>Colletotrichum acutatum species complex</taxon>
    </lineage>
</organism>
<dbReference type="GeneID" id="85378790"/>
<reference evidence="2 3" key="1">
    <citation type="submission" date="2016-10" db="EMBL/GenBank/DDBJ databases">
        <title>The genome sequence of Colletotrichum fioriniae PJ7.</title>
        <authorList>
            <person name="Baroncelli R."/>
        </authorList>
    </citation>
    <scope>NUCLEOTIDE SEQUENCE [LARGE SCALE GENOMIC DNA]</scope>
    <source>
        <strain evidence="2 3">IMI 384185</strain>
    </source>
</reference>
<feature type="domain" description="Heterokaryon incompatibility" evidence="1">
    <location>
        <begin position="110"/>
        <end position="233"/>
    </location>
</feature>
<protein>
    <submittedName>
        <fullName evidence="2">Heterokaryon incompatibility protein</fullName>
    </submittedName>
</protein>
<evidence type="ECO:0000313" key="3">
    <source>
        <dbReference type="Proteomes" id="UP001241169"/>
    </source>
</evidence>
<dbReference type="EMBL" id="MOPA01000008">
    <property type="protein sequence ID" value="KAK1533923.1"/>
    <property type="molecule type" value="Genomic_DNA"/>
</dbReference>
<gene>
    <name evidence="2" type="ORF">CPAR01_10631</name>
</gene>
<dbReference type="PANTHER" id="PTHR24148:SF64">
    <property type="entry name" value="HETEROKARYON INCOMPATIBILITY DOMAIN-CONTAINING PROTEIN"/>
    <property type="match status" value="1"/>
</dbReference>
<dbReference type="Proteomes" id="UP001241169">
    <property type="component" value="Unassembled WGS sequence"/>
</dbReference>
<evidence type="ECO:0000313" key="2">
    <source>
        <dbReference type="EMBL" id="KAK1533923.1"/>
    </source>
</evidence>
<keyword evidence="3" id="KW-1185">Reference proteome</keyword>
<accession>A0ABQ9SEJ8</accession>
<name>A0ABQ9SEJ8_9PEZI</name>
<dbReference type="InterPro" id="IPR052895">
    <property type="entry name" value="HetReg/Transcr_Mod"/>
</dbReference>
<dbReference type="PANTHER" id="PTHR24148">
    <property type="entry name" value="ANKYRIN REPEAT DOMAIN-CONTAINING PROTEIN 39 HOMOLOG-RELATED"/>
    <property type="match status" value="1"/>
</dbReference>
<dbReference type="RefSeq" id="XP_060347073.1">
    <property type="nucleotide sequence ID" value="XM_060494891.1"/>
</dbReference>
<dbReference type="Pfam" id="PF06985">
    <property type="entry name" value="HET"/>
    <property type="match status" value="1"/>
</dbReference>
<evidence type="ECO:0000259" key="1">
    <source>
        <dbReference type="Pfam" id="PF06985"/>
    </source>
</evidence>
<comment type="caution">
    <text evidence="2">The sequence shown here is derived from an EMBL/GenBank/DDBJ whole genome shotgun (WGS) entry which is preliminary data.</text>
</comment>
<dbReference type="InterPro" id="IPR010730">
    <property type="entry name" value="HET"/>
</dbReference>
<proteinExistence type="predicted"/>
<sequence>MIASLADYQYKALSTIDSIRLLSVSRDNHHPHGLCLSLKELPKYGNSEQTLEPGPGMTFEVVCDGRLMKISENLFNFLCTILEFRCLAKAGADEPSSTTPKCPPKVKSALETMPLWIDAFCIDQANDKEKGHQVLLMHRIYSAAQNVLVWLGLSEPDPEVQWIHDKFVPRLSRALRKPESVKAQLYKDPYCRKPEVLDLLGPDTCSRWGTSWFILAKFLGENRWFDRGWVVQEIALANPAQTHIMCGKVVLSWKRLGAFVQFLHESRWSHSLETHIERSFEHVKLFPNGQALSKPQSPTSRHLGIGGGLHKINGVRNLLSELVFYTGNESWSMRSEPAWLACASVIISTLRSFHFGDDRDHIHGSLGMLSMLLPQGVSSPIIPDYDQSVEDVFTSVAACFLGRLPLLSELRHIGKEKTRRYTALPSWVPAYSVPNASKTDRHNRYGGLPQTEVTLKVLGRCEGEIWSRELRRPSIIGQKLVLHGMKIDQQVWEELDNECFYRTSRQAFGLGSHFAMEHDQIWFAEGASVPFILREVTPAPETGKGGTQPRVFRYIGDIELSDFDVYSSELTFERHTLEYEEINII</sequence>